<dbReference type="InterPro" id="IPR011006">
    <property type="entry name" value="CheY-like_superfamily"/>
</dbReference>
<dbReference type="PANTHER" id="PTHR45228">
    <property type="entry name" value="CYCLIC DI-GMP PHOSPHODIESTERASE TM_0186-RELATED"/>
    <property type="match status" value="1"/>
</dbReference>
<dbReference type="PROSITE" id="PS50110">
    <property type="entry name" value="RESPONSE_REGULATORY"/>
    <property type="match status" value="1"/>
</dbReference>
<evidence type="ECO:0000259" key="4">
    <source>
        <dbReference type="PROSITE" id="PS50110"/>
    </source>
</evidence>
<dbReference type="RefSeq" id="WP_092077016.1">
    <property type="nucleotide sequence ID" value="NZ_FNAQ01000004.1"/>
</dbReference>
<organism evidence="6 7">
    <name type="scientific">Desulfuromonas thiophila</name>
    <dbReference type="NCBI Taxonomy" id="57664"/>
    <lineage>
        <taxon>Bacteria</taxon>
        <taxon>Pseudomonadati</taxon>
        <taxon>Thermodesulfobacteriota</taxon>
        <taxon>Desulfuromonadia</taxon>
        <taxon>Desulfuromonadales</taxon>
        <taxon>Desulfuromonadaceae</taxon>
        <taxon>Desulfuromonas</taxon>
    </lineage>
</organism>
<keyword evidence="3" id="KW-0597">Phosphoprotein</keyword>
<accession>A0A1G7AF53</accession>
<feature type="domain" description="Response regulatory" evidence="4">
    <location>
        <begin position="2"/>
        <end position="120"/>
    </location>
</feature>
<sequence>MHLLLIEDNPGDARLIQELLIDELGRGGFEFVSATTLKQGLELAGQINPDLILLDLTLPDSDGLDSVRQTVSACPQLAIIVLTGVSNQEIATQSLRMGVQDYLNKGEFDGNGLCRAIWHAIERKQLLRQLHEHEEEISRSKTLLETIVNSNADGLIVLGQDRQILFFNPAAEAILSPQRLELGNELNGLTIGTTPAQKLEWTPPGQANRFLDIRQTPIVWKHRAANLISVRDMTEKEQLQYKLNLQVQMLTTIHQGAQNLMAEFDLETMGQQLAKSCVTDFGADAAWLMWIDDQGHHYGLAAYPKDDALECPYYTDTSLYERIPDQCPTAQAITERTPKLVALGQETQQACLCGRRQRQGWSSVGAFPLLGRNRVQGCLTLFSYQADFFVTERVNFFQSYVHLAAASLENAQLFKQTATHLKHFEALRSIDMAITSSMDMRLTLDVILGYVQRELNCDACAILLCSQGCGLLSYTAGKGFSTSGLQHFTVTAGQGVAGTVAKSRQLVSIPDLMRTDMQIVRLPQLQNERIRAYHGIPLMAKGRVLGVLEIFHRHTFEPSQEWRDFLQALATQTAIAIDNIALIHDLEKAHSNLFASYEETIEGWARALDYRDRETEGHSRRVTDMTVMMAREVGIDIDEIMHVRRGALLHDIGKLGVPDNILRKPGPLTEDEWIVMKRHPQIAYELISPIEYLRPAIRIPYCHHEKWDGSGYPRGLKGKQIPLEARIFAIIDVYDALRSDRPYRPGWPEEKVRNYLREESGHHFDPDLVERFLRIDFGTLDDVPGVSSEQAPLVEM</sequence>
<feature type="domain" description="HD-GYP" evidence="5">
    <location>
        <begin position="593"/>
        <end position="788"/>
    </location>
</feature>
<dbReference type="Proteomes" id="UP000243205">
    <property type="component" value="Unassembled WGS sequence"/>
</dbReference>
<dbReference type="Pfam" id="PF01590">
    <property type="entry name" value="GAF"/>
    <property type="match status" value="1"/>
</dbReference>
<dbReference type="PANTHER" id="PTHR45228:SF1">
    <property type="entry name" value="CYCLIC DI-GMP PHOSPHODIESTERASE TM_0186"/>
    <property type="match status" value="1"/>
</dbReference>
<dbReference type="Gene3D" id="3.30.450.40">
    <property type="match status" value="2"/>
</dbReference>
<evidence type="ECO:0000313" key="7">
    <source>
        <dbReference type="Proteomes" id="UP000243205"/>
    </source>
</evidence>
<proteinExistence type="predicted"/>
<dbReference type="EMBL" id="FNAQ01000004">
    <property type="protein sequence ID" value="SDE13313.1"/>
    <property type="molecule type" value="Genomic_DNA"/>
</dbReference>
<evidence type="ECO:0000256" key="3">
    <source>
        <dbReference type="PROSITE-ProRule" id="PRU00169"/>
    </source>
</evidence>
<dbReference type="Gene3D" id="3.40.50.2300">
    <property type="match status" value="1"/>
</dbReference>
<dbReference type="CDD" id="cd00077">
    <property type="entry name" value="HDc"/>
    <property type="match status" value="1"/>
</dbReference>
<evidence type="ECO:0000259" key="5">
    <source>
        <dbReference type="PROSITE" id="PS51832"/>
    </source>
</evidence>
<dbReference type="InterPro" id="IPR052020">
    <property type="entry name" value="Cyclic_di-GMP/3'3'-cGAMP_PDE"/>
</dbReference>
<evidence type="ECO:0000256" key="1">
    <source>
        <dbReference type="ARBA" id="ARBA00022679"/>
    </source>
</evidence>
<evidence type="ECO:0000313" key="6">
    <source>
        <dbReference type="EMBL" id="SDE13313.1"/>
    </source>
</evidence>
<dbReference type="SMART" id="SM00065">
    <property type="entry name" value="GAF"/>
    <property type="match status" value="2"/>
</dbReference>
<name>A0A1G7AF53_9BACT</name>
<dbReference type="Gene3D" id="1.10.3210.10">
    <property type="entry name" value="Hypothetical protein af1432"/>
    <property type="match status" value="1"/>
</dbReference>
<dbReference type="Pfam" id="PF13185">
    <property type="entry name" value="GAF_2"/>
    <property type="match status" value="1"/>
</dbReference>
<feature type="modified residue" description="4-aspartylphosphate" evidence="3">
    <location>
        <position position="55"/>
    </location>
</feature>
<gene>
    <name evidence="6" type="ORF">SAMN05661003_10413</name>
</gene>
<dbReference type="InterPro" id="IPR029016">
    <property type="entry name" value="GAF-like_dom_sf"/>
</dbReference>
<dbReference type="InterPro" id="IPR037522">
    <property type="entry name" value="HD_GYP_dom"/>
</dbReference>
<dbReference type="Pfam" id="PF00072">
    <property type="entry name" value="Response_reg"/>
    <property type="match status" value="1"/>
</dbReference>
<dbReference type="GO" id="GO:0000160">
    <property type="term" value="P:phosphorelay signal transduction system"/>
    <property type="evidence" value="ECO:0007669"/>
    <property type="project" value="InterPro"/>
</dbReference>
<protein>
    <submittedName>
        <fullName evidence="6">GAF domain-containing protein</fullName>
    </submittedName>
</protein>
<dbReference type="InterPro" id="IPR003607">
    <property type="entry name" value="HD/PDEase_dom"/>
</dbReference>
<reference evidence="7" key="1">
    <citation type="submission" date="2016-10" db="EMBL/GenBank/DDBJ databases">
        <authorList>
            <person name="Varghese N."/>
            <person name="Submissions S."/>
        </authorList>
    </citation>
    <scope>NUCLEOTIDE SEQUENCE [LARGE SCALE GENOMIC DNA]</scope>
    <source>
        <strain evidence="7">DSM 8987</strain>
    </source>
</reference>
<dbReference type="Gene3D" id="3.30.450.20">
    <property type="entry name" value="PAS domain"/>
    <property type="match status" value="1"/>
</dbReference>
<dbReference type="STRING" id="57664.SAMN05661003_10413"/>
<dbReference type="SUPFAM" id="SSF109604">
    <property type="entry name" value="HD-domain/PDEase-like"/>
    <property type="match status" value="1"/>
</dbReference>
<evidence type="ECO:0000256" key="2">
    <source>
        <dbReference type="ARBA" id="ARBA00022777"/>
    </source>
</evidence>
<dbReference type="OrthoDB" id="9769359at2"/>
<dbReference type="CDD" id="cd00156">
    <property type="entry name" value="REC"/>
    <property type="match status" value="1"/>
</dbReference>
<dbReference type="AlphaFoldDB" id="A0A1G7AF53"/>
<dbReference type="InterPro" id="IPR003018">
    <property type="entry name" value="GAF"/>
</dbReference>
<dbReference type="SMART" id="SM00448">
    <property type="entry name" value="REC"/>
    <property type="match status" value="1"/>
</dbReference>
<keyword evidence="1" id="KW-0808">Transferase</keyword>
<keyword evidence="7" id="KW-1185">Reference proteome</keyword>
<dbReference type="PROSITE" id="PS51832">
    <property type="entry name" value="HD_GYP"/>
    <property type="match status" value="1"/>
</dbReference>
<dbReference type="SUPFAM" id="SSF52172">
    <property type="entry name" value="CheY-like"/>
    <property type="match status" value="1"/>
</dbReference>
<dbReference type="GO" id="GO:0016301">
    <property type="term" value="F:kinase activity"/>
    <property type="evidence" value="ECO:0007669"/>
    <property type="project" value="UniProtKB-KW"/>
</dbReference>
<dbReference type="SMART" id="SM00471">
    <property type="entry name" value="HDc"/>
    <property type="match status" value="1"/>
</dbReference>
<dbReference type="Pfam" id="PF13487">
    <property type="entry name" value="HD_5"/>
    <property type="match status" value="1"/>
</dbReference>
<keyword evidence="2" id="KW-0418">Kinase</keyword>
<dbReference type="InterPro" id="IPR001789">
    <property type="entry name" value="Sig_transdc_resp-reg_receiver"/>
</dbReference>
<dbReference type="SUPFAM" id="SSF55781">
    <property type="entry name" value="GAF domain-like"/>
    <property type="match status" value="2"/>
</dbReference>